<keyword evidence="1" id="KW-0963">Cytoplasm</keyword>
<accession>A0A077Z7M4</accession>
<sequence>MSKKFNLEVDPATLVYYAPFDRRQSSSVKLSNTGQKRVAIKLRTSDNSLFLANVTVGLIEPGQVKMLHVRCLPFTFDANKQYDHKLVVLYIAAPDDQSDAAEIWKTVTAWRELTIKVEFKNEPEPAPPTPNLLRICPVCFLYTPELSGHSIPIISGLKCKYDIYNKIFTLKTADDGSGMIRKLRSI</sequence>
<protein>
    <recommendedName>
        <fullName evidence="1">Major sperm protein</fullName>
    </recommendedName>
</protein>
<dbReference type="InterPro" id="IPR008962">
    <property type="entry name" value="PapD-like_sf"/>
</dbReference>
<dbReference type="InterPro" id="IPR013783">
    <property type="entry name" value="Ig-like_fold"/>
</dbReference>
<reference evidence="3" key="2">
    <citation type="submission" date="2014-03" db="EMBL/GenBank/DDBJ databases">
        <title>The whipworm genome and dual-species transcriptomics of an intimate host-pathogen interaction.</title>
        <authorList>
            <person name="Foth B.J."/>
            <person name="Tsai I.J."/>
            <person name="Reid A.J."/>
            <person name="Bancroft A.J."/>
            <person name="Nichol S."/>
            <person name="Tracey A."/>
            <person name="Holroyd N."/>
            <person name="Cotton J.A."/>
            <person name="Stanley E.J."/>
            <person name="Zarowiecki M."/>
            <person name="Liu J.Z."/>
            <person name="Huckvale T."/>
            <person name="Cooper P.J."/>
            <person name="Grencis R.K."/>
            <person name="Berriman M."/>
        </authorList>
    </citation>
    <scope>NUCLEOTIDE SEQUENCE [LARGE SCALE GENOMIC DNA]</scope>
</reference>
<dbReference type="AlphaFoldDB" id="A0A077Z7M4"/>
<proteinExistence type="predicted"/>
<evidence type="ECO:0000256" key="1">
    <source>
        <dbReference type="RuleBase" id="RU003425"/>
    </source>
</evidence>
<dbReference type="EMBL" id="HG806017">
    <property type="protein sequence ID" value="CDW56191.1"/>
    <property type="molecule type" value="Genomic_DNA"/>
</dbReference>
<dbReference type="InterPro" id="IPR000535">
    <property type="entry name" value="MSP_dom"/>
</dbReference>
<evidence type="ECO:0000313" key="4">
    <source>
        <dbReference type="Proteomes" id="UP000030665"/>
    </source>
</evidence>
<dbReference type="SUPFAM" id="SSF49354">
    <property type="entry name" value="PapD-like"/>
    <property type="match status" value="1"/>
</dbReference>
<dbReference type="PROSITE" id="PS50202">
    <property type="entry name" value="MSP"/>
    <property type="match status" value="1"/>
</dbReference>
<reference evidence="3" key="1">
    <citation type="submission" date="2014-01" db="EMBL/GenBank/DDBJ databases">
        <authorList>
            <person name="Aslett M."/>
        </authorList>
    </citation>
    <scope>NUCLEOTIDE SEQUENCE</scope>
</reference>
<keyword evidence="4" id="KW-1185">Reference proteome</keyword>
<dbReference type="OrthoDB" id="5860817at2759"/>
<dbReference type="InterPro" id="IPR051774">
    <property type="entry name" value="Sperm-specific_class_P"/>
</dbReference>
<dbReference type="Proteomes" id="UP000030665">
    <property type="component" value="Unassembled WGS sequence"/>
</dbReference>
<feature type="domain" description="MSP" evidence="2">
    <location>
        <begin position="6"/>
        <end position="122"/>
    </location>
</feature>
<evidence type="ECO:0000259" key="2">
    <source>
        <dbReference type="PROSITE" id="PS50202"/>
    </source>
</evidence>
<keyword evidence="1" id="KW-0206">Cytoskeleton</keyword>
<dbReference type="STRING" id="36087.A0A077Z7M4"/>
<comment type="function">
    <text evidence="1">Central component in molecular interactions underlying sperm crawling. Forms an extensive filament system that extends from sperm villipoda, along the leading edge of the pseudopod.</text>
</comment>
<evidence type="ECO:0000313" key="3">
    <source>
        <dbReference type="EMBL" id="CDW56191.1"/>
    </source>
</evidence>
<dbReference type="Gene3D" id="2.60.40.10">
    <property type="entry name" value="Immunoglobulins"/>
    <property type="match status" value="1"/>
</dbReference>
<dbReference type="Pfam" id="PF00635">
    <property type="entry name" value="Motile_Sperm"/>
    <property type="match status" value="1"/>
</dbReference>
<organism evidence="3 4">
    <name type="scientific">Trichuris trichiura</name>
    <name type="common">Whipworm</name>
    <name type="synonym">Trichocephalus trichiurus</name>
    <dbReference type="NCBI Taxonomy" id="36087"/>
    <lineage>
        <taxon>Eukaryota</taxon>
        <taxon>Metazoa</taxon>
        <taxon>Ecdysozoa</taxon>
        <taxon>Nematoda</taxon>
        <taxon>Enoplea</taxon>
        <taxon>Dorylaimia</taxon>
        <taxon>Trichinellida</taxon>
        <taxon>Trichuridae</taxon>
        <taxon>Trichuris</taxon>
    </lineage>
</organism>
<name>A0A077Z7M4_TRITR</name>
<dbReference type="PANTHER" id="PTHR22947">
    <property type="entry name" value="MAJOR SPERM PROTEIN"/>
    <property type="match status" value="1"/>
</dbReference>
<gene>
    <name evidence="3" type="ORF">TTRE_0000446601</name>
</gene>
<dbReference type="PANTHER" id="PTHR22947:SF6">
    <property type="entry name" value="MAJOR SPERM PROTEIN"/>
    <property type="match status" value="1"/>
</dbReference>